<gene>
    <name evidence="1" type="ORF">C0030_003590</name>
</gene>
<reference evidence="1 2" key="1">
    <citation type="submission" date="2018-11" db="EMBL/GenBank/DDBJ databases">
        <title>Genome Analysis of Haplotype D of Candidatus Liberibacter Solanacearum.</title>
        <authorList>
            <person name="Katsir L."/>
            <person name="Ruan Z."/>
            <person name="Santos Garcia D."/>
            <person name="Piasezky A."/>
            <person name="Jiang J."/>
            <person name="Sela N."/>
            <person name="Freilich S."/>
            <person name="Bahar O."/>
        </authorList>
    </citation>
    <scope>NUCLEOTIDE SEQUENCE [LARGE SCALE GENOMIC DNA]</scope>
    <source>
        <strain evidence="2">haplotype D1</strain>
    </source>
</reference>
<protein>
    <submittedName>
        <fullName evidence="1">Uncharacterized protein</fullName>
    </submittedName>
</protein>
<sequence>MNLLKRSQLPDGGYGAFARLWKEESPDSYAGLHNSVALLPVFDEASGIPSIIFKTAEGFFTEDIVNRMWLVFTNPRRRSGPFFDIFDKDYPDWNKRHISGFDVEGIDHQVYHNWIRQYGEESNVVRHDVYGQFPLQDTDQFFSAEGVKKAEEREPYFDDDEPLVMGIDVEEEVRIQPLPYSAVA</sequence>
<dbReference type="EMBL" id="PKRU02000018">
    <property type="protein sequence ID" value="RPD37194.1"/>
    <property type="molecule type" value="Genomic_DNA"/>
</dbReference>
<accession>A0A3R7NJ26</accession>
<comment type="caution">
    <text evidence="1">The sequence shown here is derived from an EMBL/GenBank/DDBJ whole genome shotgun (WGS) entry which is preliminary data.</text>
</comment>
<organism evidence="1 2">
    <name type="scientific">Candidatus Liberibacter solanacearum</name>
    <dbReference type="NCBI Taxonomy" id="556287"/>
    <lineage>
        <taxon>Bacteria</taxon>
        <taxon>Pseudomonadati</taxon>
        <taxon>Pseudomonadota</taxon>
        <taxon>Alphaproteobacteria</taxon>
        <taxon>Hyphomicrobiales</taxon>
        <taxon>Rhizobiaceae</taxon>
        <taxon>Liberibacter</taxon>
    </lineage>
</organism>
<proteinExistence type="predicted"/>
<evidence type="ECO:0000313" key="2">
    <source>
        <dbReference type="Proteomes" id="UP000236895"/>
    </source>
</evidence>
<dbReference type="Proteomes" id="UP000236895">
    <property type="component" value="Unassembled WGS sequence"/>
</dbReference>
<name>A0A3R7NJ26_9HYPH</name>
<evidence type="ECO:0000313" key="1">
    <source>
        <dbReference type="EMBL" id="RPD37194.1"/>
    </source>
</evidence>
<dbReference type="AlphaFoldDB" id="A0A3R7NJ26"/>